<name>A0A1E4TT68_PACTA</name>
<feature type="compositionally biased region" description="Low complexity" evidence="1">
    <location>
        <begin position="160"/>
        <end position="185"/>
    </location>
</feature>
<keyword evidence="3" id="KW-1185">Reference proteome</keyword>
<feature type="region of interest" description="Disordered" evidence="1">
    <location>
        <begin position="96"/>
        <end position="205"/>
    </location>
</feature>
<evidence type="ECO:0000313" key="3">
    <source>
        <dbReference type="Proteomes" id="UP000094236"/>
    </source>
</evidence>
<sequence length="205" mass="22050">MLSKRGSVSTSSLIIRSFNINKKKFASSLSNFQTEAILRKTVYDDTTKLLNQLNGGKSFEYVSLRNPGQIQHPQATTDFFNPSFSQQNSLMKALKLKSKNNNGNNEVKIDSSDKENNKNDNNGKDEKTNDDDQRNNDKEDETDKQPPAPSKDTPKSSVRGSFKSSKPPGSGAAAAAAGGAAPPGNNDGGDGNSSAPSFFSEIILS</sequence>
<accession>A0A1E4TT68</accession>
<organism evidence="2 3">
    <name type="scientific">Pachysolen tannophilus NRRL Y-2460</name>
    <dbReference type="NCBI Taxonomy" id="669874"/>
    <lineage>
        <taxon>Eukaryota</taxon>
        <taxon>Fungi</taxon>
        <taxon>Dikarya</taxon>
        <taxon>Ascomycota</taxon>
        <taxon>Saccharomycotina</taxon>
        <taxon>Pichiomycetes</taxon>
        <taxon>Pachysolenaceae</taxon>
        <taxon>Pachysolen</taxon>
    </lineage>
</organism>
<feature type="compositionally biased region" description="Low complexity" evidence="1">
    <location>
        <begin position="96"/>
        <end position="105"/>
    </location>
</feature>
<dbReference type="AlphaFoldDB" id="A0A1E4TT68"/>
<feature type="non-terminal residue" evidence="2">
    <location>
        <position position="205"/>
    </location>
</feature>
<proteinExistence type="predicted"/>
<evidence type="ECO:0000256" key="1">
    <source>
        <dbReference type="SAM" id="MobiDB-lite"/>
    </source>
</evidence>
<feature type="compositionally biased region" description="Basic and acidic residues" evidence="1">
    <location>
        <begin position="107"/>
        <end position="144"/>
    </location>
</feature>
<protein>
    <submittedName>
        <fullName evidence="2">Uncharacterized protein</fullName>
    </submittedName>
</protein>
<reference evidence="3" key="1">
    <citation type="submission" date="2016-05" db="EMBL/GenBank/DDBJ databases">
        <title>Comparative genomics of biotechnologically important yeasts.</title>
        <authorList>
            <consortium name="DOE Joint Genome Institute"/>
            <person name="Riley R."/>
            <person name="Haridas S."/>
            <person name="Wolfe K.H."/>
            <person name="Lopes M.R."/>
            <person name="Hittinger C.T."/>
            <person name="Goker M."/>
            <person name="Salamov A."/>
            <person name="Wisecaver J."/>
            <person name="Long T.M."/>
            <person name="Aerts A.L."/>
            <person name="Barry K."/>
            <person name="Choi C."/>
            <person name="Clum A."/>
            <person name="Coughlan A.Y."/>
            <person name="Deshpande S."/>
            <person name="Douglass A.P."/>
            <person name="Hanson S.J."/>
            <person name="Klenk H.-P."/>
            <person name="Labutti K."/>
            <person name="Lapidus A."/>
            <person name="Lindquist E."/>
            <person name="Lipzen A."/>
            <person name="Meier-Kolthoff J.P."/>
            <person name="Ohm R.A."/>
            <person name="Otillar R.P."/>
            <person name="Pangilinan J."/>
            <person name="Peng Y."/>
            <person name="Rokas A."/>
            <person name="Rosa C.A."/>
            <person name="Scheuner C."/>
            <person name="Sibirny A.A."/>
            <person name="Slot J.C."/>
            <person name="Stielow J.B."/>
            <person name="Sun H."/>
            <person name="Kurtzman C.P."/>
            <person name="Blackwell M."/>
            <person name="Grigoriev I.V."/>
            <person name="Jeffries T.W."/>
        </authorList>
    </citation>
    <scope>NUCLEOTIDE SEQUENCE [LARGE SCALE GENOMIC DNA]</scope>
    <source>
        <strain evidence="3">NRRL Y-2460</strain>
    </source>
</reference>
<gene>
    <name evidence="2" type="ORF">PACTADRAFT_3828</name>
</gene>
<dbReference type="EMBL" id="KV454015">
    <property type="protein sequence ID" value="ODV94941.1"/>
    <property type="molecule type" value="Genomic_DNA"/>
</dbReference>
<dbReference type="Proteomes" id="UP000094236">
    <property type="component" value="Unassembled WGS sequence"/>
</dbReference>
<evidence type="ECO:0000313" key="2">
    <source>
        <dbReference type="EMBL" id="ODV94941.1"/>
    </source>
</evidence>